<reference evidence="2" key="1">
    <citation type="submission" date="2022-03" db="EMBL/GenBank/DDBJ databases">
        <authorList>
            <person name="Lindestad O."/>
        </authorList>
    </citation>
    <scope>NUCLEOTIDE SEQUENCE</scope>
</reference>
<comment type="caution">
    <text evidence="2">The sequence shown here is derived from an EMBL/GenBank/DDBJ whole genome shotgun (WGS) entry which is preliminary data.</text>
</comment>
<dbReference type="AlphaFoldDB" id="A0A8S4QKT7"/>
<dbReference type="EMBL" id="CAKXAJ010013363">
    <property type="protein sequence ID" value="CAH2215919.1"/>
    <property type="molecule type" value="Genomic_DNA"/>
</dbReference>
<evidence type="ECO:0000313" key="2">
    <source>
        <dbReference type="EMBL" id="CAH2215919.1"/>
    </source>
</evidence>
<proteinExistence type="predicted"/>
<protein>
    <submittedName>
        <fullName evidence="2">Jg2210 protein</fullName>
    </submittedName>
</protein>
<feature type="region of interest" description="Disordered" evidence="1">
    <location>
        <begin position="24"/>
        <end position="44"/>
    </location>
</feature>
<organism evidence="2 3">
    <name type="scientific">Pararge aegeria aegeria</name>
    <dbReference type="NCBI Taxonomy" id="348720"/>
    <lineage>
        <taxon>Eukaryota</taxon>
        <taxon>Metazoa</taxon>
        <taxon>Ecdysozoa</taxon>
        <taxon>Arthropoda</taxon>
        <taxon>Hexapoda</taxon>
        <taxon>Insecta</taxon>
        <taxon>Pterygota</taxon>
        <taxon>Neoptera</taxon>
        <taxon>Endopterygota</taxon>
        <taxon>Lepidoptera</taxon>
        <taxon>Glossata</taxon>
        <taxon>Ditrysia</taxon>
        <taxon>Papilionoidea</taxon>
        <taxon>Nymphalidae</taxon>
        <taxon>Satyrinae</taxon>
        <taxon>Satyrini</taxon>
        <taxon>Parargina</taxon>
        <taxon>Pararge</taxon>
    </lineage>
</organism>
<keyword evidence="3" id="KW-1185">Reference proteome</keyword>
<evidence type="ECO:0000313" key="3">
    <source>
        <dbReference type="Proteomes" id="UP000838756"/>
    </source>
</evidence>
<gene>
    <name evidence="2" type="primary">jg2210</name>
    <name evidence="2" type="ORF">PAEG_LOCUS3998</name>
</gene>
<evidence type="ECO:0000256" key="1">
    <source>
        <dbReference type="SAM" id="MobiDB-lite"/>
    </source>
</evidence>
<accession>A0A8S4QKT7</accession>
<name>A0A8S4QKT7_9NEOP</name>
<sequence>MCRRPAPRANSERAIALISAAAVKGESANKPSARRSVTAPLRPPHVRRSRCRYRGLIRRSVTKTDLFPSDKSRRRAVVPRSFLYQPSEVGVAAAAEGVPVM</sequence>
<dbReference type="Proteomes" id="UP000838756">
    <property type="component" value="Unassembled WGS sequence"/>
</dbReference>